<feature type="signal peptide" evidence="6">
    <location>
        <begin position="1"/>
        <end position="21"/>
    </location>
</feature>
<evidence type="ECO:0000313" key="7">
    <source>
        <dbReference type="EMBL" id="PNH11451.1"/>
    </source>
</evidence>
<dbReference type="PANTHER" id="PTHR14503:SF4">
    <property type="entry name" value="LARGE RIBOSOMAL SUBUNIT PROTEIN BL34M"/>
    <property type="match status" value="1"/>
</dbReference>
<evidence type="ECO:0000256" key="6">
    <source>
        <dbReference type="SAM" id="SignalP"/>
    </source>
</evidence>
<gene>
    <name evidence="7" type="ORF">TSOC_001727</name>
</gene>
<dbReference type="GO" id="GO:0003735">
    <property type="term" value="F:structural constituent of ribosome"/>
    <property type="evidence" value="ECO:0007669"/>
    <property type="project" value="InterPro"/>
</dbReference>
<dbReference type="OrthoDB" id="431691at2759"/>
<evidence type="ECO:0000256" key="2">
    <source>
        <dbReference type="ARBA" id="ARBA00022980"/>
    </source>
</evidence>
<evidence type="ECO:0000256" key="3">
    <source>
        <dbReference type="ARBA" id="ARBA00023274"/>
    </source>
</evidence>
<proteinExistence type="inferred from homology"/>
<keyword evidence="2 7" id="KW-0689">Ribosomal protein</keyword>
<organism evidence="7 8">
    <name type="scientific">Tetrabaena socialis</name>
    <dbReference type="NCBI Taxonomy" id="47790"/>
    <lineage>
        <taxon>Eukaryota</taxon>
        <taxon>Viridiplantae</taxon>
        <taxon>Chlorophyta</taxon>
        <taxon>core chlorophytes</taxon>
        <taxon>Chlorophyceae</taxon>
        <taxon>CS clade</taxon>
        <taxon>Chlamydomonadales</taxon>
        <taxon>Tetrabaenaceae</taxon>
        <taxon>Tetrabaena</taxon>
    </lineage>
</organism>
<dbReference type="FunFam" id="1.10.287.3980:FF:000001">
    <property type="entry name" value="Mitochondrial ribosomal protein L34"/>
    <property type="match status" value="1"/>
</dbReference>
<dbReference type="EMBL" id="PGGS01000029">
    <property type="protein sequence ID" value="PNH11451.1"/>
    <property type="molecule type" value="Genomic_DNA"/>
</dbReference>
<feature type="region of interest" description="Disordered" evidence="5">
    <location>
        <begin position="46"/>
        <end position="67"/>
    </location>
</feature>
<dbReference type="NCBIfam" id="TIGR01030">
    <property type="entry name" value="rpmH_bact"/>
    <property type="match status" value="1"/>
</dbReference>
<evidence type="ECO:0000256" key="1">
    <source>
        <dbReference type="ARBA" id="ARBA00010111"/>
    </source>
</evidence>
<comment type="similarity">
    <text evidence="1">Belongs to the bacterial ribosomal protein bL34 family.</text>
</comment>
<reference evidence="7 8" key="1">
    <citation type="journal article" date="2017" name="Mol. Biol. Evol.">
        <title>The 4-celled Tetrabaena socialis nuclear genome reveals the essential components for genetic control of cell number at the origin of multicellularity in the volvocine lineage.</title>
        <authorList>
            <person name="Featherston J."/>
            <person name="Arakaki Y."/>
            <person name="Hanschen E.R."/>
            <person name="Ferris P.J."/>
            <person name="Michod R.E."/>
            <person name="Olson B.J.S.C."/>
            <person name="Nozaki H."/>
            <person name="Durand P.M."/>
        </authorList>
    </citation>
    <scope>NUCLEOTIDE SEQUENCE [LARGE SCALE GENOMIC DNA]</scope>
    <source>
        <strain evidence="7 8">NIES-571</strain>
    </source>
</reference>
<dbReference type="AlphaFoldDB" id="A0A2J8AG01"/>
<dbReference type="Pfam" id="PF00468">
    <property type="entry name" value="Ribosomal_L34"/>
    <property type="match status" value="1"/>
</dbReference>
<dbReference type="InterPro" id="IPR000271">
    <property type="entry name" value="Ribosomal_bL34"/>
</dbReference>
<keyword evidence="8" id="KW-1185">Reference proteome</keyword>
<evidence type="ECO:0000256" key="4">
    <source>
        <dbReference type="ARBA" id="ARBA00035274"/>
    </source>
</evidence>
<name>A0A2J8AG01_9CHLO</name>
<dbReference type="PANTHER" id="PTHR14503">
    <property type="entry name" value="MITOCHONDRIAL RIBOSOMAL PROTEIN 34 FAMILY MEMBER"/>
    <property type="match status" value="1"/>
</dbReference>
<keyword evidence="6" id="KW-0732">Signal</keyword>
<dbReference type="GO" id="GO:0005762">
    <property type="term" value="C:mitochondrial large ribosomal subunit"/>
    <property type="evidence" value="ECO:0007669"/>
    <property type="project" value="TreeGrafter"/>
</dbReference>
<accession>A0A2J8AG01</accession>
<evidence type="ECO:0000313" key="8">
    <source>
        <dbReference type="Proteomes" id="UP000236333"/>
    </source>
</evidence>
<feature type="region of interest" description="Disordered" evidence="5">
    <location>
        <begin position="166"/>
        <end position="187"/>
    </location>
</feature>
<evidence type="ECO:0000256" key="5">
    <source>
        <dbReference type="SAM" id="MobiDB-lite"/>
    </source>
</evidence>
<comment type="caution">
    <text evidence="7">The sequence shown here is derived from an EMBL/GenBank/DDBJ whole genome shotgun (WGS) entry which is preliminary data.</text>
</comment>
<feature type="chain" id="PRO_5014357567" description="Large ribosomal subunit protein bL34m" evidence="6">
    <location>
        <begin position="22"/>
        <end position="224"/>
    </location>
</feature>
<dbReference type="Gene3D" id="1.10.287.3980">
    <property type="match status" value="1"/>
</dbReference>
<dbReference type="Proteomes" id="UP000236333">
    <property type="component" value="Unassembled WGS sequence"/>
</dbReference>
<dbReference type="GO" id="GO:0006412">
    <property type="term" value="P:translation"/>
    <property type="evidence" value="ECO:0007669"/>
    <property type="project" value="InterPro"/>
</dbReference>
<sequence>MSSSLLALGARLLPRLWMSQASHAAGASAALGQCSTSALAAASRIAPGAAPHREPADESAFADASGPASVSGRRVLAPLLPLGATQGSHLQPTICFWDSRLVSFDVADLLAAAPQQQRHQQQITPLLAQQFWPGTPQPQPAQPAVLPGAEQQELTLPVSGGVVGEGDAEAPMQCGNRGNTYQPSRRKRVNKHGLEKRLRTLEGREVLLRRLKKGRWRITVDTFR</sequence>
<protein>
    <recommendedName>
        <fullName evidence="4">Large ribosomal subunit protein bL34m</fullName>
    </recommendedName>
</protein>
<keyword evidence="3" id="KW-0687">Ribonucleoprotein</keyword>